<sequence length="209" mass="23260">MYYAHVLEIVRRIGVVVAIINTSEWFSELKSGIDQTKIKVDGEYADWDKAQNKFTDLINQTRSGYGTVWWVGNGGSNSICSHLAQDVLGKLRMASFAINDPSLLTCMANDFGYENVYSRPLSFVAKKNDLLIAISSSGNSQNIVSAIEISRSIGIPIVTLSGFNPENRIELLDSDLSFYFPSSHYGPVEVGHMALLHALIEVQYFREVE</sequence>
<organism evidence="2 3">
    <name type="scientific">Thalassospira aquimaris</name>
    <dbReference type="NCBI Taxonomy" id="3037796"/>
    <lineage>
        <taxon>Bacteria</taxon>
        <taxon>Pseudomonadati</taxon>
        <taxon>Pseudomonadota</taxon>
        <taxon>Alphaproteobacteria</taxon>
        <taxon>Rhodospirillales</taxon>
        <taxon>Thalassospiraceae</taxon>
        <taxon>Thalassospira</taxon>
    </lineage>
</organism>
<feature type="domain" description="SIS" evidence="1">
    <location>
        <begin position="57"/>
        <end position="209"/>
    </location>
</feature>
<dbReference type="CDD" id="cd05006">
    <property type="entry name" value="SIS_GmhA"/>
    <property type="match status" value="1"/>
</dbReference>
<proteinExistence type="predicted"/>
<evidence type="ECO:0000259" key="1">
    <source>
        <dbReference type="PROSITE" id="PS51464"/>
    </source>
</evidence>
<dbReference type="Pfam" id="PF13580">
    <property type="entry name" value="SIS_2"/>
    <property type="match status" value="1"/>
</dbReference>
<dbReference type="RefSeq" id="WP_181846295.1">
    <property type="nucleotide sequence ID" value="NZ_JARSBO010000001.1"/>
</dbReference>
<protein>
    <submittedName>
        <fullName evidence="2">SIS domain-containing protein</fullName>
    </submittedName>
</protein>
<name>A0ABT6G6K8_9PROT</name>
<dbReference type="PANTHER" id="PTHR30390:SF7">
    <property type="entry name" value="PHOSPHOHEPTOSE ISOMERASE"/>
    <property type="match status" value="1"/>
</dbReference>
<dbReference type="InterPro" id="IPR046348">
    <property type="entry name" value="SIS_dom_sf"/>
</dbReference>
<keyword evidence="3" id="KW-1185">Reference proteome</keyword>
<dbReference type="InterPro" id="IPR035461">
    <property type="entry name" value="GmhA/DiaA"/>
</dbReference>
<evidence type="ECO:0000313" key="3">
    <source>
        <dbReference type="Proteomes" id="UP001529180"/>
    </source>
</evidence>
<evidence type="ECO:0000313" key="2">
    <source>
        <dbReference type="EMBL" id="MDG4717685.1"/>
    </source>
</evidence>
<dbReference type="PANTHER" id="PTHR30390">
    <property type="entry name" value="SEDOHEPTULOSE 7-PHOSPHATE ISOMERASE / DNAA INITIATOR-ASSOCIATING FACTOR FOR REPLICATION INITIATION"/>
    <property type="match status" value="1"/>
</dbReference>
<dbReference type="EMBL" id="JARSBO010000001">
    <property type="protein sequence ID" value="MDG4717685.1"/>
    <property type="molecule type" value="Genomic_DNA"/>
</dbReference>
<comment type="caution">
    <text evidence="2">The sequence shown here is derived from an EMBL/GenBank/DDBJ whole genome shotgun (WGS) entry which is preliminary data.</text>
</comment>
<gene>
    <name evidence="2" type="ORF">P7680_01675</name>
</gene>
<accession>A0ABT6G6K8</accession>
<dbReference type="Proteomes" id="UP001529180">
    <property type="component" value="Unassembled WGS sequence"/>
</dbReference>
<dbReference type="SUPFAM" id="SSF53697">
    <property type="entry name" value="SIS domain"/>
    <property type="match status" value="1"/>
</dbReference>
<dbReference type="InterPro" id="IPR050099">
    <property type="entry name" value="SIS_GmhA/DiaA_subfam"/>
</dbReference>
<dbReference type="InterPro" id="IPR001347">
    <property type="entry name" value="SIS_dom"/>
</dbReference>
<dbReference type="PROSITE" id="PS51464">
    <property type="entry name" value="SIS"/>
    <property type="match status" value="1"/>
</dbReference>
<dbReference type="Gene3D" id="3.40.50.10490">
    <property type="entry name" value="Glucose-6-phosphate isomerase like protein, domain 1"/>
    <property type="match status" value="1"/>
</dbReference>
<reference evidence="2 3" key="1">
    <citation type="submission" date="2023-03" db="EMBL/GenBank/DDBJ databases">
        <title>Strain FZY0004 represents a novel species in the genus Thalassospira isolated from seawater.</title>
        <authorList>
            <person name="Fu Z.-Y."/>
        </authorList>
    </citation>
    <scope>NUCLEOTIDE SEQUENCE [LARGE SCALE GENOMIC DNA]</scope>
    <source>
        <strain evidence="2 3">FZY0004</strain>
    </source>
</reference>